<dbReference type="GO" id="GO:0004674">
    <property type="term" value="F:protein serine/threonine kinase activity"/>
    <property type="evidence" value="ECO:0007669"/>
    <property type="project" value="UniProtKB-KW"/>
</dbReference>
<dbReference type="GO" id="GO:0043066">
    <property type="term" value="P:negative regulation of apoptotic process"/>
    <property type="evidence" value="ECO:0007669"/>
    <property type="project" value="TreeGrafter"/>
</dbReference>
<evidence type="ECO:0000256" key="5">
    <source>
        <dbReference type="ARBA" id="ARBA00022777"/>
    </source>
</evidence>
<evidence type="ECO:0000256" key="4">
    <source>
        <dbReference type="ARBA" id="ARBA00022679"/>
    </source>
</evidence>
<dbReference type="SUPFAM" id="SSF56112">
    <property type="entry name" value="Protein kinase-like (PK-like)"/>
    <property type="match status" value="1"/>
</dbReference>
<organism evidence="7">
    <name type="scientific">Arion vulgaris</name>
    <dbReference type="NCBI Taxonomy" id="1028688"/>
    <lineage>
        <taxon>Eukaryota</taxon>
        <taxon>Metazoa</taxon>
        <taxon>Spiralia</taxon>
        <taxon>Lophotrochozoa</taxon>
        <taxon>Mollusca</taxon>
        <taxon>Gastropoda</taxon>
        <taxon>Heterobranchia</taxon>
        <taxon>Euthyneura</taxon>
        <taxon>Panpulmonata</taxon>
        <taxon>Eupulmonata</taxon>
        <taxon>Stylommatophora</taxon>
        <taxon>Helicina</taxon>
        <taxon>Arionoidea</taxon>
        <taxon>Arionidae</taxon>
        <taxon>Arion</taxon>
    </lineage>
</organism>
<keyword evidence="3" id="KW-0723">Serine/threonine-protein kinase</keyword>
<dbReference type="PANTHER" id="PTHR46392:SF1">
    <property type="entry name" value="DUAL SERINE_THREONINE AND TYROSINE PROTEIN KINASE"/>
    <property type="match status" value="1"/>
</dbReference>
<evidence type="ECO:0000256" key="1">
    <source>
        <dbReference type="ARBA" id="ARBA00004496"/>
    </source>
</evidence>
<dbReference type="GO" id="GO:0005737">
    <property type="term" value="C:cytoplasm"/>
    <property type="evidence" value="ECO:0007669"/>
    <property type="project" value="UniProtKB-SubCell"/>
</dbReference>
<dbReference type="InterPro" id="IPR001245">
    <property type="entry name" value="Ser-Thr/Tyr_kinase_cat_dom"/>
</dbReference>
<evidence type="ECO:0000256" key="3">
    <source>
        <dbReference type="ARBA" id="ARBA00022527"/>
    </source>
</evidence>
<reference evidence="7" key="1">
    <citation type="submission" date="2014-12" db="EMBL/GenBank/DDBJ databases">
        <title>Insight into the proteome of Arion vulgaris.</title>
        <authorList>
            <person name="Aradska J."/>
            <person name="Bulat T."/>
            <person name="Smidak R."/>
            <person name="Sarate P."/>
            <person name="Gangsoo J."/>
            <person name="Sialana F."/>
            <person name="Bilban M."/>
            <person name="Lubec G."/>
        </authorList>
    </citation>
    <scope>NUCLEOTIDE SEQUENCE</scope>
    <source>
        <tissue evidence="7">Skin</tissue>
    </source>
</reference>
<evidence type="ECO:0000313" key="7">
    <source>
        <dbReference type="EMBL" id="CEK59949.1"/>
    </source>
</evidence>
<dbReference type="InterPro" id="IPR011009">
    <property type="entry name" value="Kinase-like_dom_sf"/>
</dbReference>
<feature type="non-terminal residue" evidence="7">
    <location>
        <position position="1"/>
    </location>
</feature>
<dbReference type="GO" id="GO:0045743">
    <property type="term" value="P:positive regulation of fibroblast growth factor receptor signaling pathway"/>
    <property type="evidence" value="ECO:0007669"/>
    <property type="project" value="TreeGrafter"/>
</dbReference>
<dbReference type="GO" id="GO:0070374">
    <property type="term" value="P:positive regulation of ERK1 and ERK2 cascade"/>
    <property type="evidence" value="ECO:0007669"/>
    <property type="project" value="TreeGrafter"/>
</dbReference>
<dbReference type="Gene3D" id="1.10.510.10">
    <property type="entry name" value="Transferase(Phosphotransferase) domain 1"/>
    <property type="match status" value="1"/>
</dbReference>
<dbReference type="Pfam" id="PF07714">
    <property type="entry name" value="PK_Tyr_Ser-Thr"/>
    <property type="match status" value="1"/>
</dbReference>
<dbReference type="PANTHER" id="PTHR46392">
    <property type="entry name" value="DUAL SERINE/THREONINE AND TYROSINE PROTEIN KINASE"/>
    <property type="match status" value="1"/>
</dbReference>
<keyword evidence="5" id="KW-0418">Kinase</keyword>
<evidence type="ECO:0000256" key="2">
    <source>
        <dbReference type="ARBA" id="ARBA00022490"/>
    </source>
</evidence>
<proteinExistence type="predicted"/>
<gene>
    <name evidence="7" type="primary">ORF37947</name>
</gene>
<feature type="domain" description="Serine-threonine/tyrosine-protein kinase catalytic" evidence="6">
    <location>
        <begin position="18"/>
        <end position="67"/>
    </location>
</feature>
<comment type="subcellular location">
    <subcellularLocation>
        <location evidence="1">Cytoplasm</location>
    </subcellularLocation>
</comment>
<dbReference type="InterPro" id="IPR051302">
    <property type="entry name" value="Dual_SerThr-Tyr_Kinase"/>
</dbReference>
<keyword evidence="2" id="KW-0963">Cytoplasm</keyword>
<sequence length="108" mass="12585">YVCAGHVHLPNAFEQCANKDQLWESVKQGLRPEHNNNISEDCWKLMQGCWEGEPDQRPFFGEVESTLKSIHEKHKRKAAVLFAERKLGSTDRNRTLFRNVPKQIPNNR</sequence>
<dbReference type="AlphaFoldDB" id="A0A0B6YUL8"/>
<accession>A0A0B6YUL8</accession>
<keyword evidence="4" id="KW-0808">Transferase</keyword>
<protein>
    <recommendedName>
        <fullName evidence="6">Serine-threonine/tyrosine-protein kinase catalytic domain-containing protein</fullName>
    </recommendedName>
</protein>
<name>A0A0B6YUL8_9EUPU</name>
<dbReference type="GO" id="GO:0044344">
    <property type="term" value="P:cellular response to fibroblast growth factor stimulus"/>
    <property type="evidence" value="ECO:0007669"/>
    <property type="project" value="TreeGrafter"/>
</dbReference>
<evidence type="ECO:0000259" key="6">
    <source>
        <dbReference type="Pfam" id="PF07714"/>
    </source>
</evidence>
<dbReference type="EMBL" id="HACG01013084">
    <property type="protein sequence ID" value="CEK59949.1"/>
    <property type="molecule type" value="Transcribed_RNA"/>
</dbReference>